<evidence type="ECO:0000256" key="1">
    <source>
        <dbReference type="ARBA" id="ARBA00022801"/>
    </source>
</evidence>
<evidence type="ECO:0000313" key="3">
    <source>
        <dbReference type="EMBL" id="GFH11951.1"/>
    </source>
</evidence>
<protein>
    <recommendedName>
        <fullName evidence="2">Amidohydrolase-related domain-containing protein</fullName>
    </recommendedName>
</protein>
<reference evidence="3 4" key="1">
    <citation type="submission" date="2020-02" db="EMBL/GenBank/DDBJ databases">
        <title>Draft genome sequence of Haematococcus lacustris strain NIES-144.</title>
        <authorList>
            <person name="Morimoto D."/>
            <person name="Nakagawa S."/>
            <person name="Yoshida T."/>
            <person name="Sawayama S."/>
        </authorList>
    </citation>
    <scope>NUCLEOTIDE SEQUENCE [LARGE SCALE GENOMIC DNA]</scope>
    <source>
        <strain evidence="3 4">NIES-144</strain>
    </source>
</reference>
<gene>
    <name evidence="3" type="ORF">HaLaN_07546</name>
</gene>
<keyword evidence="1" id="KW-0378">Hydrolase</keyword>
<dbReference type="Gene3D" id="3.20.20.140">
    <property type="entry name" value="Metal-dependent hydrolases"/>
    <property type="match status" value="1"/>
</dbReference>
<feature type="non-terminal residue" evidence="3">
    <location>
        <position position="126"/>
    </location>
</feature>
<keyword evidence="4" id="KW-1185">Reference proteome</keyword>
<feature type="domain" description="Amidohydrolase-related" evidence="2">
    <location>
        <begin position="7"/>
        <end position="114"/>
    </location>
</feature>
<name>A0A699YQR6_HAELA</name>
<dbReference type="SUPFAM" id="SSF51556">
    <property type="entry name" value="Metallo-dependent hydrolases"/>
    <property type="match status" value="1"/>
</dbReference>
<evidence type="ECO:0000259" key="2">
    <source>
        <dbReference type="Pfam" id="PF01979"/>
    </source>
</evidence>
<dbReference type="InterPro" id="IPR032466">
    <property type="entry name" value="Metal_Hydrolase"/>
</dbReference>
<organism evidence="3 4">
    <name type="scientific">Haematococcus lacustris</name>
    <name type="common">Green alga</name>
    <name type="synonym">Haematococcus pluvialis</name>
    <dbReference type="NCBI Taxonomy" id="44745"/>
    <lineage>
        <taxon>Eukaryota</taxon>
        <taxon>Viridiplantae</taxon>
        <taxon>Chlorophyta</taxon>
        <taxon>core chlorophytes</taxon>
        <taxon>Chlorophyceae</taxon>
        <taxon>CS clade</taxon>
        <taxon>Chlamydomonadales</taxon>
        <taxon>Haematococcaceae</taxon>
        <taxon>Haematococcus</taxon>
    </lineage>
</organism>
<dbReference type="GO" id="GO:0016787">
    <property type="term" value="F:hydrolase activity"/>
    <property type="evidence" value="ECO:0007669"/>
    <property type="project" value="UniProtKB-KW"/>
</dbReference>
<evidence type="ECO:0000313" key="4">
    <source>
        <dbReference type="Proteomes" id="UP000485058"/>
    </source>
</evidence>
<feature type="non-terminal residue" evidence="3">
    <location>
        <position position="1"/>
    </location>
</feature>
<dbReference type="PANTHER" id="PTHR43794">
    <property type="entry name" value="AMINOHYDROLASE SSNA-RELATED"/>
    <property type="match status" value="1"/>
</dbReference>
<comment type="caution">
    <text evidence="3">The sequence shown here is derived from an EMBL/GenBank/DDBJ whole genome shotgun (WGS) entry which is preliminary data.</text>
</comment>
<proteinExistence type="predicted"/>
<accession>A0A699YQR6</accession>
<dbReference type="AlphaFoldDB" id="A0A699YQR6"/>
<dbReference type="PANTHER" id="PTHR43794:SF11">
    <property type="entry name" value="AMIDOHYDROLASE-RELATED DOMAIN-CONTAINING PROTEIN"/>
    <property type="match status" value="1"/>
</dbReference>
<dbReference type="InterPro" id="IPR006680">
    <property type="entry name" value="Amidohydro-rel"/>
</dbReference>
<sequence length="126" mass="13683">MAASAPAGLVNTHAHMFQSLTRCIAQDKQLHGWLKTLYPLWAKMTSDDLYVATLLSLAELVMSGATCTSDHLYIFPNDCTLDDTIRAARDIGIRFHAVRGGMSAGISKGGIAPDSCVEDEEDILRD</sequence>
<dbReference type="InterPro" id="IPR050287">
    <property type="entry name" value="MTA/SAH_deaminase"/>
</dbReference>
<dbReference type="Proteomes" id="UP000485058">
    <property type="component" value="Unassembled WGS sequence"/>
</dbReference>
<dbReference type="Pfam" id="PF01979">
    <property type="entry name" value="Amidohydro_1"/>
    <property type="match status" value="1"/>
</dbReference>
<dbReference type="EMBL" id="BLLF01000451">
    <property type="protein sequence ID" value="GFH11951.1"/>
    <property type="molecule type" value="Genomic_DNA"/>
</dbReference>